<evidence type="ECO:0008006" key="3">
    <source>
        <dbReference type="Google" id="ProtNLM"/>
    </source>
</evidence>
<evidence type="ECO:0000313" key="1">
    <source>
        <dbReference type="EMBL" id="VDD83102.1"/>
    </source>
</evidence>
<evidence type="ECO:0000313" key="2">
    <source>
        <dbReference type="Proteomes" id="UP000267029"/>
    </source>
</evidence>
<dbReference type="AlphaFoldDB" id="A0A0R3UMW3"/>
<accession>A0A0R3UMW3</accession>
<organism evidence="1 2">
    <name type="scientific">Mesocestoides corti</name>
    <name type="common">Flatworm</name>
    <dbReference type="NCBI Taxonomy" id="53468"/>
    <lineage>
        <taxon>Eukaryota</taxon>
        <taxon>Metazoa</taxon>
        <taxon>Spiralia</taxon>
        <taxon>Lophotrochozoa</taxon>
        <taxon>Platyhelminthes</taxon>
        <taxon>Cestoda</taxon>
        <taxon>Eucestoda</taxon>
        <taxon>Cyclophyllidea</taxon>
        <taxon>Mesocestoididae</taxon>
        <taxon>Mesocestoides</taxon>
    </lineage>
</organism>
<name>A0A0R3UMW3_MESCO</name>
<dbReference type="OrthoDB" id="5807442at2759"/>
<keyword evidence="2" id="KW-1185">Reference proteome</keyword>
<dbReference type="Proteomes" id="UP000267029">
    <property type="component" value="Unassembled WGS sequence"/>
</dbReference>
<sequence>MDTILDNNSGVAAYLDDLLTVACLRNELRKRIQIPRKKRVLLTLVKYLGFIFDSSDQHPDPENFRAKQQMPIHKDAYSLRFFWGLKSHVYRRCTMSDHH</sequence>
<dbReference type="EMBL" id="UXSR01005641">
    <property type="protein sequence ID" value="VDD83102.1"/>
    <property type="molecule type" value="Genomic_DNA"/>
</dbReference>
<gene>
    <name evidence="1" type="ORF">MCOS_LOCUS9105</name>
</gene>
<dbReference type="SUPFAM" id="SSF56672">
    <property type="entry name" value="DNA/RNA polymerases"/>
    <property type="match status" value="1"/>
</dbReference>
<proteinExistence type="predicted"/>
<reference evidence="1 2" key="1">
    <citation type="submission" date="2018-10" db="EMBL/GenBank/DDBJ databases">
        <authorList>
            <consortium name="Pathogen Informatics"/>
        </authorList>
    </citation>
    <scope>NUCLEOTIDE SEQUENCE [LARGE SCALE GENOMIC DNA]</scope>
</reference>
<protein>
    <recommendedName>
        <fullName evidence="3">Reverse transcriptase domain-containing protein</fullName>
    </recommendedName>
</protein>
<dbReference type="STRING" id="53468.A0A0R3UMW3"/>
<dbReference type="InterPro" id="IPR043502">
    <property type="entry name" value="DNA/RNA_pol_sf"/>
</dbReference>